<dbReference type="STRING" id="247633.GP2143_12361"/>
<dbReference type="CDD" id="cd00038">
    <property type="entry name" value="CAP_ED"/>
    <property type="match status" value="1"/>
</dbReference>
<dbReference type="GO" id="GO:0005829">
    <property type="term" value="C:cytosol"/>
    <property type="evidence" value="ECO:0007669"/>
    <property type="project" value="TreeGrafter"/>
</dbReference>
<reference evidence="2 3" key="1">
    <citation type="journal article" date="2010" name="J. Bacteriol.">
        <title>Genome sequence of the oligotrophic marine Gammaproteobacterium HTCC2143, isolated from the Oregon Coast.</title>
        <authorList>
            <person name="Oh H.M."/>
            <person name="Kang I."/>
            <person name="Ferriera S."/>
            <person name="Giovannoni S.J."/>
            <person name="Cho J.C."/>
        </authorList>
    </citation>
    <scope>NUCLEOTIDE SEQUENCE [LARGE SCALE GENOMIC DNA]</scope>
    <source>
        <strain evidence="2 3">HTCC2143</strain>
    </source>
</reference>
<dbReference type="PRINTS" id="PR00103">
    <property type="entry name" value="CAMPKINASE"/>
</dbReference>
<comment type="caution">
    <text evidence="2">The sequence shown here is derived from an EMBL/GenBank/DDBJ whole genome shotgun (WGS) entry which is preliminary data.</text>
</comment>
<dbReference type="PROSITE" id="PS50042">
    <property type="entry name" value="CNMP_BINDING_3"/>
    <property type="match status" value="1"/>
</dbReference>
<organism evidence="2 3">
    <name type="scientific">marine gamma proteobacterium HTCC2143</name>
    <dbReference type="NCBI Taxonomy" id="247633"/>
    <lineage>
        <taxon>Bacteria</taxon>
        <taxon>Pseudomonadati</taxon>
        <taxon>Pseudomonadota</taxon>
        <taxon>Gammaproteobacteria</taxon>
        <taxon>Cellvibrionales</taxon>
        <taxon>Spongiibacteraceae</taxon>
        <taxon>BD1-7 clade</taxon>
    </lineage>
</organism>
<dbReference type="Gene3D" id="2.60.120.10">
    <property type="entry name" value="Jelly Rolls"/>
    <property type="match status" value="1"/>
</dbReference>
<dbReference type="AlphaFoldDB" id="A0YHV0"/>
<dbReference type="InterPro" id="IPR018488">
    <property type="entry name" value="cNMP-bd_CS"/>
</dbReference>
<gene>
    <name evidence="2" type="ORF">GP2143_12361</name>
</gene>
<evidence type="ECO:0000313" key="2">
    <source>
        <dbReference type="EMBL" id="EAW29594.1"/>
    </source>
</evidence>
<protein>
    <recommendedName>
        <fullName evidence="1">Cyclic nucleotide-binding domain-containing protein</fullName>
    </recommendedName>
</protein>
<dbReference type="InterPro" id="IPR014710">
    <property type="entry name" value="RmlC-like_jellyroll"/>
</dbReference>
<accession>A0YHV0</accession>
<dbReference type="OrthoDB" id="6881322at2"/>
<dbReference type="EMBL" id="AAVT01000024">
    <property type="protein sequence ID" value="EAW29594.1"/>
    <property type="molecule type" value="Genomic_DNA"/>
</dbReference>
<dbReference type="PANTHER" id="PTHR24567:SF74">
    <property type="entry name" value="HTH-TYPE TRANSCRIPTIONAL REGULATOR ARCR"/>
    <property type="match status" value="1"/>
</dbReference>
<evidence type="ECO:0000313" key="3">
    <source>
        <dbReference type="Proteomes" id="UP000004931"/>
    </source>
</evidence>
<proteinExistence type="predicted"/>
<dbReference type="PROSITE" id="PS00889">
    <property type="entry name" value="CNMP_BINDING_2"/>
    <property type="match status" value="1"/>
</dbReference>
<dbReference type="SUPFAM" id="SSF51206">
    <property type="entry name" value="cAMP-binding domain-like"/>
    <property type="match status" value="1"/>
</dbReference>
<dbReference type="InterPro" id="IPR000595">
    <property type="entry name" value="cNMP-bd_dom"/>
</dbReference>
<dbReference type="GO" id="GO:0003700">
    <property type="term" value="F:DNA-binding transcription factor activity"/>
    <property type="evidence" value="ECO:0007669"/>
    <property type="project" value="TreeGrafter"/>
</dbReference>
<dbReference type="InterPro" id="IPR018490">
    <property type="entry name" value="cNMP-bd_dom_sf"/>
</dbReference>
<name>A0YHV0_9GAMM</name>
<dbReference type="SMART" id="SM00100">
    <property type="entry name" value="cNMP"/>
    <property type="match status" value="1"/>
</dbReference>
<keyword evidence="3" id="KW-1185">Reference proteome</keyword>
<dbReference type="eggNOG" id="COG0664">
    <property type="taxonomic scope" value="Bacteria"/>
</dbReference>
<feature type="domain" description="Cyclic nucleotide-binding" evidence="1">
    <location>
        <begin position="15"/>
        <end position="116"/>
    </location>
</feature>
<dbReference type="Proteomes" id="UP000004931">
    <property type="component" value="Unassembled WGS sequence"/>
</dbReference>
<sequence length="159" mass="18030">MTTEERILLLQSTPFFGATNERSVALLLGLSKTIHLSEGEFFFHQNDKGDSLFLLEKGSAEIFKTFNGIDYVLRTVNNGDCFGEMALIDFTPRSATVRAKTDCTAIEISSKALHSLYQQDCEQFLIVQMNVSREVSRRLRLSDERWFQSQVENNCTSSS</sequence>
<dbReference type="PANTHER" id="PTHR24567">
    <property type="entry name" value="CRP FAMILY TRANSCRIPTIONAL REGULATORY PROTEIN"/>
    <property type="match status" value="1"/>
</dbReference>
<evidence type="ECO:0000259" key="1">
    <source>
        <dbReference type="PROSITE" id="PS50042"/>
    </source>
</evidence>
<dbReference type="Pfam" id="PF00027">
    <property type="entry name" value="cNMP_binding"/>
    <property type="match status" value="1"/>
</dbReference>
<dbReference type="InterPro" id="IPR050397">
    <property type="entry name" value="Env_Response_Regulators"/>
</dbReference>